<evidence type="ECO:0000313" key="1">
    <source>
        <dbReference type="EMBL" id="KRZ58538.1"/>
    </source>
</evidence>
<reference evidence="1 2" key="1">
    <citation type="submission" date="2015-05" db="EMBL/GenBank/DDBJ databases">
        <title>Evolution of Trichinella species and genotypes.</title>
        <authorList>
            <person name="Korhonen P.K."/>
            <person name="Edoardo P."/>
            <person name="Giuseppe L.R."/>
            <person name="Gasser R.B."/>
        </authorList>
    </citation>
    <scope>NUCLEOTIDE SEQUENCE [LARGE SCALE GENOMIC DNA]</scope>
    <source>
        <strain evidence="1">ISS10</strain>
    </source>
</reference>
<dbReference type="EMBL" id="JYDW01000055">
    <property type="protein sequence ID" value="KRZ58538.1"/>
    <property type="molecule type" value="Genomic_DNA"/>
</dbReference>
<organism evidence="1 2">
    <name type="scientific">Trichinella nativa</name>
    <dbReference type="NCBI Taxonomy" id="6335"/>
    <lineage>
        <taxon>Eukaryota</taxon>
        <taxon>Metazoa</taxon>
        <taxon>Ecdysozoa</taxon>
        <taxon>Nematoda</taxon>
        <taxon>Enoplea</taxon>
        <taxon>Dorylaimia</taxon>
        <taxon>Trichinellida</taxon>
        <taxon>Trichinellidae</taxon>
        <taxon>Trichinella</taxon>
    </lineage>
</organism>
<evidence type="ECO:0000313" key="2">
    <source>
        <dbReference type="Proteomes" id="UP000054721"/>
    </source>
</evidence>
<protein>
    <submittedName>
        <fullName evidence="1">Uncharacterized protein</fullName>
    </submittedName>
</protein>
<gene>
    <name evidence="1" type="ORF">T02_10911</name>
</gene>
<dbReference type="Proteomes" id="UP000054721">
    <property type="component" value="Unassembled WGS sequence"/>
</dbReference>
<accession>A0A0V1LGI3</accession>
<name>A0A0V1LGI3_9BILA</name>
<sequence length="254" mass="28511">MDWPKLRRVFVSAALCPGVHQNFGFFSQNIPGRQQESTGVYVVMTSAASMLSGCSKIPCCMKETTPHASTGSMANKTLQSVKEAFLLSEFRPQRFSVRYDSIVAGFLGAWDLKNNAMLQWIGAVCQRYMWLMKDAEMLEHSTESTENTSACETFSPSLAHICDRFARRRHTHPVMISVRSSAILQALGHQVGNAWNGGTRHPSGRPRSMVSCSDNCPLTLRDPPSLEQRRYRPMSSLHRDGWEILGPVNPFEKR</sequence>
<proteinExistence type="predicted"/>
<dbReference type="AlphaFoldDB" id="A0A0V1LGI3"/>
<comment type="caution">
    <text evidence="1">The sequence shown here is derived from an EMBL/GenBank/DDBJ whole genome shotgun (WGS) entry which is preliminary data.</text>
</comment>
<keyword evidence="2" id="KW-1185">Reference proteome</keyword>